<evidence type="ECO:0000313" key="2">
    <source>
        <dbReference type="EMBL" id="KAK2020824.1"/>
    </source>
</evidence>
<dbReference type="EMBL" id="MU843167">
    <property type="protein sequence ID" value="KAK2020824.1"/>
    <property type="molecule type" value="Genomic_DNA"/>
</dbReference>
<name>A0AAD9H3G6_9PEZI</name>
<proteinExistence type="predicted"/>
<dbReference type="Proteomes" id="UP001232148">
    <property type="component" value="Unassembled WGS sequence"/>
</dbReference>
<keyword evidence="3" id="KW-1185">Reference proteome</keyword>
<feature type="region of interest" description="Disordered" evidence="1">
    <location>
        <begin position="1"/>
        <end position="23"/>
    </location>
</feature>
<sequence>MPVASRLPSTHSQSLPPSPRRITHDLKSSFPGLAGCPLLPPSFLVVSCLAFLALPPHLCFPSPAWSSRRHPRPLPPLHEGLACFLHPTPPHCSTSNSTSTPSSEKATYLPTYLGSHRRILRIDESFYCPATRRLATLTPFRWNSADRFLPPVGWRGDPQTRRHHPQVTAQTLPALGSRRLPDSSDLISSHIHASKPIQHCTIDAHAHARTYLDLRLHTWYTRVR</sequence>
<reference evidence="2" key="1">
    <citation type="submission" date="2021-06" db="EMBL/GenBank/DDBJ databases">
        <title>Comparative genomics, transcriptomics and evolutionary studies reveal genomic signatures of adaptation to plant cell wall in hemibiotrophic fungi.</title>
        <authorList>
            <consortium name="DOE Joint Genome Institute"/>
            <person name="Baroncelli R."/>
            <person name="Diaz J.F."/>
            <person name="Benocci T."/>
            <person name="Peng M."/>
            <person name="Battaglia E."/>
            <person name="Haridas S."/>
            <person name="Andreopoulos W."/>
            <person name="Labutti K."/>
            <person name="Pangilinan J."/>
            <person name="Floch G.L."/>
            <person name="Makela M.R."/>
            <person name="Henrissat B."/>
            <person name="Grigoriev I.V."/>
            <person name="Crouch J.A."/>
            <person name="De Vries R.P."/>
            <person name="Sukno S.A."/>
            <person name="Thon M.R."/>
        </authorList>
    </citation>
    <scope>NUCLEOTIDE SEQUENCE</scope>
    <source>
        <strain evidence="2">MAFF235873</strain>
    </source>
</reference>
<protein>
    <submittedName>
        <fullName evidence="2">Uncharacterized protein</fullName>
    </submittedName>
</protein>
<accession>A0AAD9H3G6</accession>
<evidence type="ECO:0000313" key="3">
    <source>
        <dbReference type="Proteomes" id="UP001232148"/>
    </source>
</evidence>
<dbReference type="AlphaFoldDB" id="A0AAD9H3G6"/>
<comment type="caution">
    <text evidence="2">The sequence shown here is derived from an EMBL/GenBank/DDBJ whole genome shotgun (WGS) entry which is preliminary data.</text>
</comment>
<organism evidence="2 3">
    <name type="scientific">Colletotrichum zoysiae</name>
    <dbReference type="NCBI Taxonomy" id="1216348"/>
    <lineage>
        <taxon>Eukaryota</taxon>
        <taxon>Fungi</taxon>
        <taxon>Dikarya</taxon>
        <taxon>Ascomycota</taxon>
        <taxon>Pezizomycotina</taxon>
        <taxon>Sordariomycetes</taxon>
        <taxon>Hypocreomycetidae</taxon>
        <taxon>Glomerellales</taxon>
        <taxon>Glomerellaceae</taxon>
        <taxon>Colletotrichum</taxon>
        <taxon>Colletotrichum graminicola species complex</taxon>
    </lineage>
</organism>
<evidence type="ECO:0000256" key="1">
    <source>
        <dbReference type="SAM" id="MobiDB-lite"/>
    </source>
</evidence>
<gene>
    <name evidence="2" type="ORF">LX32DRAFT_289477</name>
</gene>